<gene>
    <name evidence="1" type="ORF">OW729_09565</name>
</gene>
<protein>
    <recommendedName>
        <fullName evidence="3">DUF2187 domain-containing protein</fullName>
    </recommendedName>
</protein>
<sequence length="50" mass="5908">MKIIVMKAEKDSWYSKKIGKVFSVIEKNDSFFITKHGFIKIEDTQIIESR</sequence>
<evidence type="ECO:0008006" key="3">
    <source>
        <dbReference type="Google" id="ProtNLM"/>
    </source>
</evidence>
<keyword evidence="2" id="KW-1185">Reference proteome</keyword>
<name>A0ABT4DCV3_9CLOT</name>
<evidence type="ECO:0000313" key="1">
    <source>
        <dbReference type="EMBL" id="MCY6958849.1"/>
    </source>
</evidence>
<evidence type="ECO:0000313" key="2">
    <source>
        <dbReference type="Proteomes" id="UP001144612"/>
    </source>
</evidence>
<comment type="caution">
    <text evidence="1">The sequence shown here is derived from an EMBL/GenBank/DDBJ whole genome shotgun (WGS) entry which is preliminary data.</text>
</comment>
<dbReference type="Proteomes" id="UP001144612">
    <property type="component" value="Unassembled WGS sequence"/>
</dbReference>
<dbReference type="RefSeq" id="WP_268061263.1">
    <property type="nucleotide sequence ID" value="NZ_JAPQFJ010000008.1"/>
</dbReference>
<reference evidence="1" key="1">
    <citation type="submission" date="2022-12" db="EMBL/GenBank/DDBJ databases">
        <title>Clostridium sp. nov., isolated from industrial wastewater.</title>
        <authorList>
            <person name="Jiayan W."/>
        </authorList>
    </citation>
    <scope>NUCLEOTIDE SEQUENCE</scope>
    <source>
        <strain evidence="1">ZC22-4</strain>
    </source>
</reference>
<accession>A0ABT4DCV3</accession>
<dbReference type="EMBL" id="JAPQFJ010000008">
    <property type="protein sequence ID" value="MCY6958849.1"/>
    <property type="molecule type" value="Genomic_DNA"/>
</dbReference>
<organism evidence="1 2">
    <name type="scientific">Clostridium brassicae</name>
    <dbReference type="NCBI Taxonomy" id="2999072"/>
    <lineage>
        <taxon>Bacteria</taxon>
        <taxon>Bacillati</taxon>
        <taxon>Bacillota</taxon>
        <taxon>Clostridia</taxon>
        <taxon>Eubacteriales</taxon>
        <taxon>Clostridiaceae</taxon>
        <taxon>Clostridium</taxon>
    </lineage>
</organism>
<proteinExistence type="predicted"/>